<dbReference type="STRING" id="23.BEL05_09955"/>
<dbReference type="EMBL" id="BPEU01000033">
    <property type="protein sequence ID" value="GIU45543.1"/>
    <property type="molecule type" value="Genomic_DNA"/>
</dbReference>
<dbReference type="RefSeq" id="WP_028762419.1">
    <property type="nucleotide sequence ID" value="NZ_BPEU01000033.1"/>
</dbReference>
<feature type="coiled-coil region" evidence="2">
    <location>
        <begin position="1"/>
        <end position="49"/>
    </location>
</feature>
<reference evidence="3 6" key="2">
    <citation type="submission" date="2021-05" db="EMBL/GenBank/DDBJ databases">
        <title>Molecular characterization for Shewanella algae harboring chromosomal blaOXA-55-like strains isolated from clinical and environment sample.</title>
        <authorList>
            <person name="Ohama Y."/>
            <person name="Aoki K."/>
            <person name="Harada S."/>
            <person name="Moriya K."/>
            <person name="Ishii Y."/>
            <person name="Tateda K."/>
        </authorList>
    </citation>
    <scope>NUCLEOTIDE SEQUENCE [LARGE SCALE GENOMIC DNA]</scope>
    <source>
        <strain evidence="3 6">MBTL60-118</strain>
    </source>
</reference>
<dbReference type="EMBL" id="MCBT01000046">
    <property type="protein sequence ID" value="OEG72598.1"/>
    <property type="molecule type" value="Genomic_DNA"/>
</dbReference>
<gene>
    <name evidence="1 3" type="primary">slyX</name>
    <name evidence="4" type="ORF">BEL05_09955</name>
    <name evidence="3" type="ORF">TUM3794_36090</name>
</gene>
<evidence type="ECO:0000313" key="5">
    <source>
        <dbReference type="Proteomes" id="UP000095230"/>
    </source>
</evidence>
<keyword evidence="6" id="KW-1185">Reference proteome</keyword>
<dbReference type="InterPro" id="IPR007236">
    <property type="entry name" value="SlyX"/>
</dbReference>
<reference evidence="4 5" key="1">
    <citation type="submission" date="2016-07" db="EMBL/GenBank/DDBJ databases">
        <title>Whole-genome of two Shewanella species isolated from a digestive organ of sea cucumber Apostichopus japonicus Selenka 1867.</title>
        <authorList>
            <person name="Hong H.-H."/>
            <person name="Choi H."/>
            <person name="Cheon S."/>
            <person name="Oh J.-S."/>
            <person name="Lee H.-G."/>
            <person name="Park C."/>
        </authorList>
    </citation>
    <scope>NUCLEOTIDE SEQUENCE [LARGE SCALE GENOMIC DNA]</scope>
    <source>
        <strain evidence="4 5">CSB03KR</strain>
    </source>
</reference>
<dbReference type="PANTHER" id="PTHR36508:SF1">
    <property type="entry name" value="PROTEIN SLYX"/>
    <property type="match status" value="1"/>
</dbReference>
<dbReference type="Gene3D" id="1.20.5.300">
    <property type="match status" value="1"/>
</dbReference>
<protein>
    <recommendedName>
        <fullName evidence="1">Protein SlyX homolog</fullName>
    </recommendedName>
</protein>
<sequence length="70" mass="8139">MVHLEQRIEDLEMKLAFQESTIEELNLQVIKLNDLIAQQQENLQLLINKLQTVEPSQIASQSEETPPPHY</sequence>
<comment type="similarity">
    <text evidence="1">Belongs to the SlyX family.</text>
</comment>
<evidence type="ECO:0000313" key="4">
    <source>
        <dbReference type="EMBL" id="OEG72598.1"/>
    </source>
</evidence>
<dbReference type="AlphaFoldDB" id="A0A1E5IRH7"/>
<name>A0A1E5IRH7_SHECO</name>
<proteinExistence type="inferred from homology"/>
<dbReference type="HAMAP" id="MF_00715">
    <property type="entry name" value="SlyX"/>
    <property type="match status" value="1"/>
</dbReference>
<organism evidence="4 5">
    <name type="scientific">Shewanella colwelliana</name>
    <name type="common">Alteromonas colwelliana</name>
    <dbReference type="NCBI Taxonomy" id="23"/>
    <lineage>
        <taxon>Bacteria</taxon>
        <taxon>Pseudomonadati</taxon>
        <taxon>Pseudomonadota</taxon>
        <taxon>Gammaproteobacteria</taxon>
        <taxon>Alteromonadales</taxon>
        <taxon>Shewanellaceae</taxon>
        <taxon>Shewanella</taxon>
    </lineage>
</organism>
<comment type="caution">
    <text evidence="4">The sequence shown here is derived from an EMBL/GenBank/DDBJ whole genome shotgun (WGS) entry which is preliminary data.</text>
</comment>
<keyword evidence="2" id="KW-0175">Coiled coil</keyword>
<dbReference type="PANTHER" id="PTHR36508">
    <property type="entry name" value="PROTEIN SLYX"/>
    <property type="match status" value="1"/>
</dbReference>
<dbReference type="Proteomes" id="UP000773469">
    <property type="component" value="Unassembled WGS sequence"/>
</dbReference>
<evidence type="ECO:0000256" key="1">
    <source>
        <dbReference type="HAMAP-Rule" id="MF_00715"/>
    </source>
</evidence>
<evidence type="ECO:0000313" key="6">
    <source>
        <dbReference type="Proteomes" id="UP000773469"/>
    </source>
</evidence>
<accession>A0A1E5IRH7</accession>
<evidence type="ECO:0000313" key="3">
    <source>
        <dbReference type="EMBL" id="GIU45543.1"/>
    </source>
</evidence>
<dbReference type="Pfam" id="PF04102">
    <property type="entry name" value="SlyX"/>
    <property type="match status" value="1"/>
</dbReference>
<evidence type="ECO:0000256" key="2">
    <source>
        <dbReference type="SAM" id="Coils"/>
    </source>
</evidence>
<dbReference type="OrthoDB" id="5771733at2"/>
<dbReference type="Proteomes" id="UP000095230">
    <property type="component" value="Unassembled WGS sequence"/>
</dbReference>